<proteinExistence type="predicted"/>
<comment type="caution">
    <text evidence="2">The sequence shown here is derived from an EMBL/GenBank/DDBJ whole genome shotgun (WGS) entry which is preliminary data.</text>
</comment>
<evidence type="ECO:0000313" key="3">
    <source>
        <dbReference type="Proteomes" id="UP000770015"/>
    </source>
</evidence>
<dbReference type="EMBL" id="JAGSXJ010000004">
    <property type="protein sequence ID" value="KAH6692294.1"/>
    <property type="molecule type" value="Genomic_DNA"/>
</dbReference>
<evidence type="ECO:0000256" key="1">
    <source>
        <dbReference type="SAM" id="MobiDB-lite"/>
    </source>
</evidence>
<protein>
    <submittedName>
        <fullName evidence="2">Uncharacterized protein</fullName>
    </submittedName>
</protein>
<gene>
    <name evidence="2" type="ORF">F5X68DRAFT_200595</name>
</gene>
<organism evidence="2 3">
    <name type="scientific">Plectosphaerella plurivora</name>
    <dbReference type="NCBI Taxonomy" id="936078"/>
    <lineage>
        <taxon>Eukaryota</taxon>
        <taxon>Fungi</taxon>
        <taxon>Dikarya</taxon>
        <taxon>Ascomycota</taxon>
        <taxon>Pezizomycotina</taxon>
        <taxon>Sordariomycetes</taxon>
        <taxon>Hypocreomycetidae</taxon>
        <taxon>Glomerellales</taxon>
        <taxon>Plectosphaerellaceae</taxon>
        <taxon>Plectosphaerella</taxon>
    </lineage>
</organism>
<name>A0A9P9AD86_9PEZI</name>
<keyword evidence="3" id="KW-1185">Reference proteome</keyword>
<reference evidence="2" key="1">
    <citation type="journal article" date="2021" name="Nat. Commun.">
        <title>Genetic determinants of endophytism in the Arabidopsis root mycobiome.</title>
        <authorList>
            <person name="Mesny F."/>
            <person name="Miyauchi S."/>
            <person name="Thiergart T."/>
            <person name="Pickel B."/>
            <person name="Atanasova L."/>
            <person name="Karlsson M."/>
            <person name="Huettel B."/>
            <person name="Barry K.W."/>
            <person name="Haridas S."/>
            <person name="Chen C."/>
            <person name="Bauer D."/>
            <person name="Andreopoulos W."/>
            <person name="Pangilinan J."/>
            <person name="LaButti K."/>
            <person name="Riley R."/>
            <person name="Lipzen A."/>
            <person name="Clum A."/>
            <person name="Drula E."/>
            <person name="Henrissat B."/>
            <person name="Kohler A."/>
            <person name="Grigoriev I.V."/>
            <person name="Martin F.M."/>
            <person name="Hacquard S."/>
        </authorList>
    </citation>
    <scope>NUCLEOTIDE SEQUENCE</scope>
    <source>
        <strain evidence="2">MPI-SDFR-AT-0117</strain>
    </source>
</reference>
<accession>A0A9P9AD86</accession>
<dbReference type="AlphaFoldDB" id="A0A9P9AD86"/>
<evidence type="ECO:0000313" key="2">
    <source>
        <dbReference type="EMBL" id="KAH6692294.1"/>
    </source>
</evidence>
<feature type="region of interest" description="Disordered" evidence="1">
    <location>
        <begin position="1"/>
        <end position="60"/>
    </location>
</feature>
<feature type="compositionally biased region" description="Low complexity" evidence="1">
    <location>
        <begin position="28"/>
        <end position="44"/>
    </location>
</feature>
<sequence length="108" mass="11292">MLPSNPRPKRAAPTIGQNPQPRPRRAPKASAAAPTATPKTQAQSGPSQAQGRPAPDGANAQMNQTLAIALMASPFNPLPFSLAIPLGVTILVGSNGKRREPRSEPRTQ</sequence>
<dbReference type="OrthoDB" id="5096252at2759"/>
<dbReference type="Proteomes" id="UP000770015">
    <property type="component" value="Unassembled WGS sequence"/>
</dbReference>